<dbReference type="InterPro" id="IPR001789">
    <property type="entry name" value="Sig_transdc_resp-reg_receiver"/>
</dbReference>
<evidence type="ECO:0000256" key="6">
    <source>
        <dbReference type="PROSITE-ProRule" id="PRU00169"/>
    </source>
</evidence>
<dbReference type="PROSITE" id="PS50045">
    <property type="entry name" value="SIGMA54_INTERACT_4"/>
    <property type="match status" value="1"/>
</dbReference>
<dbReference type="InterPro" id="IPR002078">
    <property type="entry name" value="Sigma_54_int"/>
</dbReference>
<dbReference type="Gene3D" id="3.40.50.2300">
    <property type="match status" value="1"/>
</dbReference>
<dbReference type="InterPro" id="IPR003593">
    <property type="entry name" value="AAA+_ATPase"/>
</dbReference>
<dbReference type="GO" id="GO:0006355">
    <property type="term" value="P:regulation of DNA-templated transcription"/>
    <property type="evidence" value="ECO:0007669"/>
    <property type="project" value="InterPro"/>
</dbReference>
<dbReference type="PROSITE" id="PS00688">
    <property type="entry name" value="SIGMA54_INTERACT_3"/>
    <property type="match status" value="1"/>
</dbReference>
<dbReference type="GO" id="GO:0000160">
    <property type="term" value="P:phosphorelay signal transduction system"/>
    <property type="evidence" value="ECO:0007669"/>
    <property type="project" value="InterPro"/>
</dbReference>
<dbReference type="InterPro" id="IPR011006">
    <property type="entry name" value="CheY-like_superfamily"/>
</dbReference>
<dbReference type="CDD" id="cd00009">
    <property type="entry name" value="AAA"/>
    <property type="match status" value="1"/>
</dbReference>
<dbReference type="GO" id="GO:0005524">
    <property type="term" value="F:ATP binding"/>
    <property type="evidence" value="ECO:0007669"/>
    <property type="project" value="UniProtKB-KW"/>
</dbReference>
<evidence type="ECO:0000256" key="4">
    <source>
        <dbReference type="ARBA" id="ARBA00023125"/>
    </source>
</evidence>
<keyword evidence="10" id="KW-1185">Reference proteome</keyword>
<accession>A0A9X3J3D1</accession>
<dbReference type="Pfam" id="PF00158">
    <property type="entry name" value="Sigma54_activat"/>
    <property type="match status" value="1"/>
</dbReference>
<dbReference type="Pfam" id="PF02954">
    <property type="entry name" value="HTH_8"/>
    <property type="match status" value="1"/>
</dbReference>
<evidence type="ECO:0000256" key="1">
    <source>
        <dbReference type="ARBA" id="ARBA00022741"/>
    </source>
</evidence>
<dbReference type="Gene3D" id="1.10.8.60">
    <property type="match status" value="1"/>
</dbReference>
<keyword evidence="6" id="KW-0597">Phosphoprotein</keyword>
<dbReference type="PROSITE" id="PS50110">
    <property type="entry name" value="RESPONSE_REGULATORY"/>
    <property type="match status" value="1"/>
</dbReference>
<evidence type="ECO:0000313" key="9">
    <source>
        <dbReference type="EMBL" id="MCY1719279.1"/>
    </source>
</evidence>
<keyword evidence="3" id="KW-0805">Transcription regulation</keyword>
<dbReference type="FunFam" id="3.40.50.300:FF:000006">
    <property type="entry name" value="DNA-binding transcriptional regulator NtrC"/>
    <property type="match status" value="1"/>
</dbReference>
<feature type="domain" description="Response regulatory" evidence="8">
    <location>
        <begin position="12"/>
        <end position="131"/>
    </location>
</feature>
<evidence type="ECO:0000259" key="7">
    <source>
        <dbReference type="PROSITE" id="PS50045"/>
    </source>
</evidence>
<feature type="domain" description="Sigma-54 factor interaction" evidence="7">
    <location>
        <begin position="161"/>
        <end position="390"/>
    </location>
</feature>
<comment type="caution">
    <text evidence="9">The sequence shown here is derived from an EMBL/GenBank/DDBJ whole genome shotgun (WGS) entry which is preliminary data.</text>
</comment>
<dbReference type="Proteomes" id="UP001145087">
    <property type="component" value="Unassembled WGS sequence"/>
</dbReference>
<keyword evidence="2" id="KW-0067">ATP-binding</keyword>
<keyword evidence="5" id="KW-0804">Transcription</keyword>
<dbReference type="Pfam" id="PF25601">
    <property type="entry name" value="AAA_lid_14"/>
    <property type="match status" value="1"/>
</dbReference>
<dbReference type="InterPro" id="IPR002197">
    <property type="entry name" value="HTH_Fis"/>
</dbReference>
<dbReference type="Pfam" id="PF00072">
    <property type="entry name" value="Response_reg"/>
    <property type="match status" value="1"/>
</dbReference>
<protein>
    <submittedName>
        <fullName evidence="9">Sigma-54 dependent transcriptional regulator</fullName>
    </submittedName>
</protein>
<dbReference type="SUPFAM" id="SSF52540">
    <property type="entry name" value="P-loop containing nucleoside triphosphate hydrolases"/>
    <property type="match status" value="1"/>
</dbReference>
<evidence type="ECO:0000259" key="8">
    <source>
        <dbReference type="PROSITE" id="PS50110"/>
    </source>
</evidence>
<dbReference type="RefSeq" id="WP_343331614.1">
    <property type="nucleotide sequence ID" value="NZ_JAPOHD010000005.1"/>
</dbReference>
<dbReference type="EMBL" id="JAPOHD010000005">
    <property type="protein sequence ID" value="MCY1719279.1"/>
    <property type="molecule type" value="Genomic_DNA"/>
</dbReference>
<dbReference type="SUPFAM" id="SSF46689">
    <property type="entry name" value="Homeodomain-like"/>
    <property type="match status" value="1"/>
</dbReference>
<dbReference type="GO" id="GO:0043565">
    <property type="term" value="F:sequence-specific DNA binding"/>
    <property type="evidence" value="ECO:0007669"/>
    <property type="project" value="InterPro"/>
</dbReference>
<dbReference type="InterPro" id="IPR058031">
    <property type="entry name" value="AAA_lid_NorR"/>
</dbReference>
<dbReference type="PANTHER" id="PTHR32071">
    <property type="entry name" value="TRANSCRIPTIONAL REGULATORY PROTEIN"/>
    <property type="match status" value="1"/>
</dbReference>
<reference evidence="9" key="1">
    <citation type="submission" date="2022-11" db="EMBL/GenBank/DDBJ databases">
        <title>Marilongibacter aestuarii gen. nov., sp. nov., isolated from tidal flat sediment.</title>
        <authorList>
            <person name="Jiayan W."/>
        </authorList>
    </citation>
    <scope>NUCLEOTIDE SEQUENCE</scope>
    <source>
        <strain evidence="9">Z1-6</strain>
    </source>
</reference>
<dbReference type="InterPro" id="IPR025944">
    <property type="entry name" value="Sigma_54_int_dom_CS"/>
</dbReference>
<evidence type="ECO:0000256" key="2">
    <source>
        <dbReference type="ARBA" id="ARBA00022840"/>
    </source>
</evidence>
<dbReference type="Gene3D" id="1.10.10.60">
    <property type="entry name" value="Homeodomain-like"/>
    <property type="match status" value="1"/>
</dbReference>
<keyword evidence="4" id="KW-0238">DNA-binding</keyword>
<evidence type="ECO:0000256" key="5">
    <source>
        <dbReference type="ARBA" id="ARBA00023163"/>
    </source>
</evidence>
<dbReference type="InterPro" id="IPR009057">
    <property type="entry name" value="Homeodomain-like_sf"/>
</dbReference>
<name>A0A9X3J3D1_9BACT</name>
<dbReference type="AlphaFoldDB" id="A0A9X3J3D1"/>
<dbReference type="SMART" id="SM00448">
    <property type="entry name" value="REC"/>
    <property type="match status" value="1"/>
</dbReference>
<dbReference type="InterPro" id="IPR027417">
    <property type="entry name" value="P-loop_NTPase"/>
</dbReference>
<dbReference type="InterPro" id="IPR025943">
    <property type="entry name" value="Sigma_54_int_dom_ATP-bd_2"/>
</dbReference>
<dbReference type="SMART" id="SM00382">
    <property type="entry name" value="AAA"/>
    <property type="match status" value="1"/>
</dbReference>
<gene>
    <name evidence="9" type="ORF">OU798_02945</name>
</gene>
<dbReference type="PANTHER" id="PTHR32071:SF113">
    <property type="entry name" value="ALGINATE BIOSYNTHESIS TRANSCRIPTIONAL REGULATORY PROTEIN ALGB"/>
    <property type="match status" value="1"/>
</dbReference>
<dbReference type="SUPFAM" id="SSF52172">
    <property type="entry name" value="CheY-like"/>
    <property type="match status" value="1"/>
</dbReference>
<organism evidence="9 10">
    <name type="scientific">Draconibacterium aestuarii</name>
    <dbReference type="NCBI Taxonomy" id="2998507"/>
    <lineage>
        <taxon>Bacteria</taxon>
        <taxon>Pseudomonadati</taxon>
        <taxon>Bacteroidota</taxon>
        <taxon>Bacteroidia</taxon>
        <taxon>Marinilabiliales</taxon>
        <taxon>Prolixibacteraceae</taxon>
        <taxon>Draconibacterium</taxon>
    </lineage>
</organism>
<dbReference type="Gene3D" id="3.40.50.300">
    <property type="entry name" value="P-loop containing nucleotide triphosphate hydrolases"/>
    <property type="match status" value="1"/>
</dbReference>
<dbReference type="PROSITE" id="PS00676">
    <property type="entry name" value="SIGMA54_INTERACT_2"/>
    <property type="match status" value="1"/>
</dbReference>
<proteinExistence type="predicted"/>
<evidence type="ECO:0000256" key="3">
    <source>
        <dbReference type="ARBA" id="ARBA00023015"/>
    </source>
</evidence>
<keyword evidence="1" id="KW-0547">Nucleotide-binding</keyword>
<sequence>MTTILQVMPKGNILIVDDNKSIISTLEILLGPEFDVVKGITNPNQIPTELRTGDYNLVILDMNFQAGINTGNEGLYWLNQIKKSHPDISVVLITAYSDVELAVNALKQGATDFISKPWDNSKLLATVKAAIQLNFSKKEVGQLKQKEKGLKLELNREQKYIIGSSPQLMKVMKLVRKVAKTNANILITGENGTGKELIAREIHRQSLRYQEVMVDVDMGAISETLFESELFGHVKGAFTDARENRAGKFETANKGTLFLDEIGNLSFHLQAKLLAAIQNREFMRLGSDKPIPVNIRLVCATNKNLEQMVADGLFREDLLYRINTIQIEVPPLRDRGDDIIVLADFFLKKFASKYEKHGLKINQAAQDKLLNYSWPGNIRELQHTVEKAVILSDASVLKPEDFFFKQILSAKFDDDHLTIEEMEKRMILSAIEKTAGNMSTAAEKLGITRQTLYNKIKKYGI</sequence>
<feature type="modified residue" description="4-aspartylphosphate" evidence="6">
    <location>
        <position position="61"/>
    </location>
</feature>
<evidence type="ECO:0000313" key="10">
    <source>
        <dbReference type="Proteomes" id="UP001145087"/>
    </source>
</evidence>
<dbReference type="PRINTS" id="PR01590">
    <property type="entry name" value="HTHFIS"/>
</dbReference>